<proteinExistence type="predicted"/>
<accession>A0A286UTQ4</accession>
<feature type="compositionally biased region" description="Basic and acidic residues" evidence="1">
    <location>
        <begin position="297"/>
        <end position="310"/>
    </location>
</feature>
<reference evidence="3 4" key="1">
    <citation type="journal article" date="2017" name="Mol. Ecol.">
        <title>Comparative and population genomic landscape of Phellinus noxius: A hypervariable fungus causing root rot in trees.</title>
        <authorList>
            <person name="Chung C.L."/>
            <person name="Lee T.J."/>
            <person name="Akiba M."/>
            <person name="Lee H.H."/>
            <person name="Kuo T.H."/>
            <person name="Liu D."/>
            <person name="Ke H.M."/>
            <person name="Yokoi T."/>
            <person name="Roa M.B."/>
            <person name="Lu M.J."/>
            <person name="Chang Y.Y."/>
            <person name="Ann P.J."/>
            <person name="Tsai J.N."/>
            <person name="Chen C.Y."/>
            <person name="Tzean S.S."/>
            <person name="Ota Y."/>
            <person name="Hattori T."/>
            <person name="Sahashi N."/>
            <person name="Liou R.F."/>
            <person name="Kikuchi T."/>
            <person name="Tsai I.J."/>
        </authorList>
    </citation>
    <scope>NUCLEOTIDE SEQUENCE [LARGE SCALE GENOMIC DNA]</scope>
    <source>
        <strain evidence="3 4">FFPRI411160</strain>
    </source>
</reference>
<feature type="compositionally biased region" description="Polar residues" evidence="1">
    <location>
        <begin position="366"/>
        <end position="389"/>
    </location>
</feature>
<feature type="transmembrane region" description="Helical" evidence="2">
    <location>
        <begin position="178"/>
        <end position="197"/>
    </location>
</feature>
<keyword evidence="2" id="KW-1133">Transmembrane helix</keyword>
<keyword evidence="4" id="KW-1185">Reference proteome</keyword>
<dbReference type="InParanoid" id="A0A286UTQ4"/>
<keyword evidence="2" id="KW-0812">Transmembrane</keyword>
<name>A0A286UTQ4_9AGAM</name>
<evidence type="ECO:0000313" key="4">
    <source>
        <dbReference type="Proteomes" id="UP000217199"/>
    </source>
</evidence>
<feature type="region of interest" description="Disordered" evidence="1">
    <location>
        <begin position="297"/>
        <end position="389"/>
    </location>
</feature>
<gene>
    <name evidence="3" type="ORF">PNOK_0006300</name>
</gene>
<dbReference type="EMBL" id="NBII01000001">
    <property type="protein sequence ID" value="PAV22996.1"/>
    <property type="molecule type" value="Genomic_DNA"/>
</dbReference>
<feature type="transmembrane region" description="Helical" evidence="2">
    <location>
        <begin position="144"/>
        <end position="166"/>
    </location>
</feature>
<feature type="transmembrane region" description="Helical" evidence="2">
    <location>
        <begin position="96"/>
        <end position="114"/>
    </location>
</feature>
<dbReference type="AlphaFoldDB" id="A0A286UTQ4"/>
<feature type="transmembrane region" description="Helical" evidence="2">
    <location>
        <begin position="264"/>
        <end position="285"/>
    </location>
</feature>
<dbReference type="OrthoDB" id="2384193at2759"/>
<feature type="transmembrane region" description="Helical" evidence="2">
    <location>
        <begin position="50"/>
        <end position="72"/>
    </location>
</feature>
<keyword evidence="2" id="KW-0472">Membrane</keyword>
<dbReference type="Proteomes" id="UP000217199">
    <property type="component" value="Unassembled WGS sequence"/>
</dbReference>
<evidence type="ECO:0000313" key="3">
    <source>
        <dbReference type="EMBL" id="PAV22996.1"/>
    </source>
</evidence>
<organism evidence="3 4">
    <name type="scientific">Pyrrhoderma noxium</name>
    <dbReference type="NCBI Taxonomy" id="2282107"/>
    <lineage>
        <taxon>Eukaryota</taxon>
        <taxon>Fungi</taxon>
        <taxon>Dikarya</taxon>
        <taxon>Basidiomycota</taxon>
        <taxon>Agaricomycotina</taxon>
        <taxon>Agaricomycetes</taxon>
        <taxon>Hymenochaetales</taxon>
        <taxon>Hymenochaetaceae</taxon>
        <taxon>Pyrrhoderma</taxon>
    </lineage>
</organism>
<feature type="transmembrane region" description="Helical" evidence="2">
    <location>
        <begin position="6"/>
        <end position="29"/>
    </location>
</feature>
<evidence type="ECO:0000256" key="2">
    <source>
        <dbReference type="SAM" id="Phobius"/>
    </source>
</evidence>
<evidence type="ECO:0000256" key="1">
    <source>
        <dbReference type="SAM" id="MobiDB-lite"/>
    </source>
</evidence>
<dbReference type="STRING" id="2282107.A0A286UTQ4"/>
<feature type="transmembrane region" description="Helical" evidence="2">
    <location>
        <begin position="227"/>
        <end position="244"/>
    </location>
</feature>
<protein>
    <submittedName>
        <fullName evidence="3">Uncharacterized protein</fullName>
    </submittedName>
</protein>
<comment type="caution">
    <text evidence="3">The sequence shown here is derived from an EMBL/GenBank/DDBJ whole genome shotgun (WGS) entry which is preliminary data.</text>
</comment>
<sequence length="453" mass="51169">MTHISPSAFCVWSVLSTALGAFLLGHLWRFDRFRCLKWTNSAYSGAFKRVMTYTYLITIPLIMIYSFGFAYIKYKEGYVDVLGVIAPKPYSLWTKAHYNAIFPLVLVFSFGWSFEMMTHLEELCFWFFLMSAGPSQSDWFHSPFFRVWIVGSVVAFVYVPAVAIGYRANPLTCEAHMFTAGSIGDLVLTVAFIPILCNFPRFIRKVKAEGVDSSVIIRLRKFFELNCIRVFFRFLMLAPLLTMGTDGLHPHTHKVNESLFWTDMLTIVAALGCVISSMCTVLIFFPRSYEAEYAAHEASGRRSGHSDTHTHASRRSGEMNPSVSGYGNQYRYKDGDGNGYEDEDKKGYIDDDDDDGDDFDKHSRSSAKSYTYAMQQGQQGQLGSENSRTYLRSSQSQPYSKRMRSDEQGHVSKIGTMGVVGAKAKEGTRVLHDALVRRFTTVFTTTTTKGVEG</sequence>